<evidence type="ECO:0000313" key="1">
    <source>
        <dbReference type="EMBL" id="KAG8003480.1"/>
    </source>
</evidence>
<protein>
    <submittedName>
        <fullName evidence="1">Claudin-34</fullName>
    </submittedName>
</protein>
<reference evidence="1" key="1">
    <citation type="submission" date="2020-04" db="EMBL/GenBank/DDBJ databases">
        <title>A chromosome-scale assembly and high-density genetic map of the yellow drum (Nibea albiflora) genome.</title>
        <authorList>
            <person name="Xu D."/>
            <person name="Zhang W."/>
            <person name="Chen R."/>
            <person name="Tan P."/>
            <person name="Wang L."/>
            <person name="Song H."/>
            <person name="Tian L."/>
            <person name="Zhu Q."/>
            <person name="Wang B."/>
        </authorList>
    </citation>
    <scope>NUCLEOTIDE SEQUENCE</scope>
    <source>
        <strain evidence="1">ZJHYS-2018</strain>
    </source>
</reference>
<comment type="caution">
    <text evidence="1">The sequence shown here is derived from an EMBL/GenBank/DDBJ whole genome shotgun (WGS) entry which is preliminary data.</text>
</comment>
<name>A0ACB7ENU3_NIBAL</name>
<proteinExistence type="predicted"/>
<keyword evidence="2" id="KW-1185">Reference proteome</keyword>
<sequence length="246" mass="27140">MKYIAHTAHLQFFGLIVGILAWILIMATAGLNEWRLWHVADESVITSGVAWVGIWRACFYSHVLPKLENCQSISISDPFVPAEIPVAQVLIVLAMICSLVGNISAAQAMRMAYFSVEDRRNLRPIFVVTGTLYMMAGTFCLVPVVLNMNSVLNNSTIDFPPEFHLPEAPVRQQVGSAIAVGMFASILMLISGLLFLCYRHVWQALSSDAPKDTRDPLHGLWTETTLANGNSHGRDNPAFHSEEVAS</sequence>
<evidence type="ECO:0000313" key="2">
    <source>
        <dbReference type="Proteomes" id="UP000805704"/>
    </source>
</evidence>
<gene>
    <name evidence="1" type="primary">CLDN34.2</name>
    <name evidence="1" type="ORF">GBF38_018630</name>
</gene>
<organism evidence="1 2">
    <name type="scientific">Nibea albiflora</name>
    <name type="common">Yellow drum</name>
    <name type="synonym">Corvina albiflora</name>
    <dbReference type="NCBI Taxonomy" id="240163"/>
    <lineage>
        <taxon>Eukaryota</taxon>
        <taxon>Metazoa</taxon>
        <taxon>Chordata</taxon>
        <taxon>Craniata</taxon>
        <taxon>Vertebrata</taxon>
        <taxon>Euteleostomi</taxon>
        <taxon>Actinopterygii</taxon>
        <taxon>Neopterygii</taxon>
        <taxon>Teleostei</taxon>
        <taxon>Neoteleostei</taxon>
        <taxon>Acanthomorphata</taxon>
        <taxon>Eupercaria</taxon>
        <taxon>Sciaenidae</taxon>
        <taxon>Nibea</taxon>
    </lineage>
</organism>
<accession>A0ACB7ENU3</accession>
<dbReference type="Proteomes" id="UP000805704">
    <property type="component" value="Chromosome 4"/>
</dbReference>
<dbReference type="EMBL" id="CM024792">
    <property type="protein sequence ID" value="KAG8003480.1"/>
    <property type="molecule type" value="Genomic_DNA"/>
</dbReference>